<name>A0ABR0PE49_GOSAR</name>
<dbReference type="EMBL" id="JARKNE010000007">
    <property type="protein sequence ID" value="KAK5819540.1"/>
    <property type="molecule type" value="Genomic_DNA"/>
</dbReference>
<organism evidence="1 2">
    <name type="scientific">Gossypium arboreum</name>
    <name type="common">Tree cotton</name>
    <name type="synonym">Gossypium nanking</name>
    <dbReference type="NCBI Taxonomy" id="29729"/>
    <lineage>
        <taxon>Eukaryota</taxon>
        <taxon>Viridiplantae</taxon>
        <taxon>Streptophyta</taxon>
        <taxon>Embryophyta</taxon>
        <taxon>Tracheophyta</taxon>
        <taxon>Spermatophyta</taxon>
        <taxon>Magnoliopsida</taxon>
        <taxon>eudicotyledons</taxon>
        <taxon>Gunneridae</taxon>
        <taxon>Pentapetalae</taxon>
        <taxon>rosids</taxon>
        <taxon>malvids</taxon>
        <taxon>Malvales</taxon>
        <taxon>Malvaceae</taxon>
        <taxon>Malvoideae</taxon>
        <taxon>Gossypium</taxon>
    </lineage>
</organism>
<reference evidence="1 2" key="1">
    <citation type="submission" date="2023-03" db="EMBL/GenBank/DDBJ databases">
        <title>WGS of Gossypium arboreum.</title>
        <authorList>
            <person name="Yu D."/>
        </authorList>
    </citation>
    <scope>NUCLEOTIDE SEQUENCE [LARGE SCALE GENOMIC DNA]</scope>
    <source>
        <tissue evidence="1">Leaf</tissue>
    </source>
</reference>
<accession>A0ABR0PE49</accession>
<dbReference type="Proteomes" id="UP001358586">
    <property type="component" value="Chromosome 7"/>
</dbReference>
<evidence type="ECO:0000313" key="2">
    <source>
        <dbReference type="Proteomes" id="UP001358586"/>
    </source>
</evidence>
<comment type="caution">
    <text evidence="1">The sequence shown here is derived from an EMBL/GenBank/DDBJ whole genome shotgun (WGS) entry which is preliminary data.</text>
</comment>
<sequence length="67" mass="8145">MRQRKKGMGSVMEKKRWKKKEKDERHFERILIQTDSIEVINVILEDSSRNSNFALVRKIHHILKRVE</sequence>
<keyword evidence="2" id="KW-1185">Reference proteome</keyword>
<protein>
    <submittedName>
        <fullName evidence="1">Uncharacterized protein</fullName>
    </submittedName>
</protein>
<gene>
    <name evidence="1" type="ORF">PVK06_024547</name>
</gene>
<proteinExistence type="predicted"/>
<evidence type="ECO:0000313" key="1">
    <source>
        <dbReference type="EMBL" id="KAK5819540.1"/>
    </source>
</evidence>